<dbReference type="InterPro" id="IPR003439">
    <property type="entry name" value="ABC_transporter-like_ATP-bd"/>
</dbReference>
<organism evidence="5 6">
    <name type="scientific">Hibiscus sabdariffa</name>
    <name type="common">roselle</name>
    <dbReference type="NCBI Taxonomy" id="183260"/>
    <lineage>
        <taxon>Eukaryota</taxon>
        <taxon>Viridiplantae</taxon>
        <taxon>Streptophyta</taxon>
        <taxon>Embryophyta</taxon>
        <taxon>Tracheophyta</taxon>
        <taxon>Spermatophyta</taxon>
        <taxon>Magnoliopsida</taxon>
        <taxon>eudicotyledons</taxon>
        <taxon>Gunneridae</taxon>
        <taxon>Pentapetalae</taxon>
        <taxon>rosids</taxon>
        <taxon>malvids</taxon>
        <taxon>Malvales</taxon>
        <taxon>Malvaceae</taxon>
        <taxon>Malvoideae</taxon>
        <taxon>Hibiscus</taxon>
    </lineage>
</organism>
<protein>
    <recommendedName>
        <fullName evidence="4">ABC transporter domain-containing protein</fullName>
    </recommendedName>
</protein>
<gene>
    <name evidence="5" type="ORF">V6N11_081298</name>
</gene>
<evidence type="ECO:0000313" key="6">
    <source>
        <dbReference type="Proteomes" id="UP001396334"/>
    </source>
</evidence>
<keyword evidence="6" id="KW-1185">Reference proteome</keyword>
<feature type="domain" description="ABC transporter" evidence="4">
    <location>
        <begin position="31"/>
        <end position="120"/>
    </location>
</feature>
<comment type="caution">
    <text evidence="5">The sequence shown here is derived from an EMBL/GenBank/DDBJ whole genome shotgun (WGS) entry which is preliminary data.</text>
</comment>
<dbReference type="SUPFAM" id="SSF52540">
    <property type="entry name" value="P-loop containing nucleoside triphosphate hydrolases"/>
    <property type="match status" value="1"/>
</dbReference>
<evidence type="ECO:0000256" key="2">
    <source>
        <dbReference type="ARBA" id="ARBA00022737"/>
    </source>
</evidence>
<dbReference type="Proteomes" id="UP001396334">
    <property type="component" value="Unassembled WGS sequence"/>
</dbReference>
<accession>A0ABR2QJM1</accession>
<evidence type="ECO:0000313" key="5">
    <source>
        <dbReference type="EMBL" id="KAK9000814.1"/>
    </source>
</evidence>
<sequence>MIQGRRRKFRRSVATSKYVMYTLLTLLGQKTNTSIPAGKMVALVERSGCGKSTVNSLVKRLYDPSKGEILIDNRNIKDLDLKFLGKIIGSVSREPSLLSGTIKDNSKVGNMDANNQQAKESSSYRGEEADKCNGKRLDEAISAFDSNSKKLAQDALGEGGLLS</sequence>
<name>A0ABR2QJM1_9ROSI</name>
<feature type="compositionally biased region" description="Polar residues" evidence="3">
    <location>
        <begin position="112"/>
        <end position="124"/>
    </location>
</feature>
<evidence type="ECO:0000256" key="1">
    <source>
        <dbReference type="ARBA" id="ARBA00022448"/>
    </source>
</evidence>
<dbReference type="EMBL" id="JBBPBN010000037">
    <property type="protein sequence ID" value="KAK9000814.1"/>
    <property type="molecule type" value="Genomic_DNA"/>
</dbReference>
<dbReference type="InterPro" id="IPR039421">
    <property type="entry name" value="Type_1_exporter"/>
</dbReference>
<keyword evidence="1" id="KW-0813">Transport</keyword>
<dbReference type="Gene3D" id="3.40.50.300">
    <property type="entry name" value="P-loop containing nucleotide triphosphate hydrolases"/>
    <property type="match status" value="1"/>
</dbReference>
<keyword evidence="2" id="KW-0677">Repeat</keyword>
<dbReference type="PANTHER" id="PTHR43394">
    <property type="entry name" value="ATP-DEPENDENT PERMEASE MDL1, MITOCHONDRIAL"/>
    <property type="match status" value="1"/>
</dbReference>
<dbReference type="PANTHER" id="PTHR43394:SF11">
    <property type="entry name" value="ATP-BINDING CASSETTE TRANSPORTER"/>
    <property type="match status" value="1"/>
</dbReference>
<dbReference type="InterPro" id="IPR027417">
    <property type="entry name" value="P-loop_NTPase"/>
</dbReference>
<feature type="region of interest" description="Disordered" evidence="3">
    <location>
        <begin position="102"/>
        <end position="130"/>
    </location>
</feature>
<evidence type="ECO:0000256" key="3">
    <source>
        <dbReference type="SAM" id="MobiDB-lite"/>
    </source>
</evidence>
<proteinExistence type="predicted"/>
<evidence type="ECO:0000259" key="4">
    <source>
        <dbReference type="Pfam" id="PF00005"/>
    </source>
</evidence>
<reference evidence="5 6" key="1">
    <citation type="journal article" date="2024" name="G3 (Bethesda)">
        <title>Genome assembly of Hibiscus sabdariffa L. provides insights into metabolisms of medicinal natural products.</title>
        <authorList>
            <person name="Kim T."/>
        </authorList>
    </citation>
    <scope>NUCLEOTIDE SEQUENCE [LARGE SCALE GENOMIC DNA]</scope>
    <source>
        <strain evidence="5">TK-2024</strain>
        <tissue evidence="5">Old leaves</tissue>
    </source>
</reference>
<dbReference type="Pfam" id="PF00005">
    <property type="entry name" value="ABC_tran"/>
    <property type="match status" value="1"/>
</dbReference>